<sequence length="943" mass="104879">MIVKKFKHLPSLVVVLAGLNSTSVFAQESHQIKGTIFSQDYGANKKPLANATVAIQNIGLSTTTDHNGNFSFSAIPAGQLKINVSYVGRVTSDTVVYFSSKIPHLEFVLRATNFRLQEADVTAKNENSYNGTSSLISRNALDHLQANSLADVMALLPGGTVSNQDLTGSKQINIRNVVGSNSNANAFGTGIVLNGAPMNNNANLQTISATVAGNTAPLAGGANPSGGFDTRLLAVDHIESIEIIRGVPSVEHGDITNGLVIVKTQAGQAPLRINAKTNPNIYQLSLSKGLLLGKDAGALNIALDYAKNTNDPVQSYLSYQRFNANGQYSNSFFDKRLRTNSTLSVLFGKDTRRQNPDDAVTMKASSGRDLGLSFNTEGNLSFTAKWLKNINYVANIAYTNKTAFAQEQQTSATAPYSMTKEDGTVLTNKPGMPIYDIDGHLLNPQSLTLTDHYAHYLPSTYLGMYNIYGKEFSTFLKAKATFFNNIGNTQNKWSIGADYRINKNFGKGTVFSPTAPPYRNLSYVNSTYRPRAFQDIPAFNQFGAYAENQFSMDLGERQLAIAAGIRYDVFSTNKQALSPRINLNYELVPRTLNFRAAYGKLAKGPSLLYLYPQAAYFEYININEMADSYLAEEERIFMTTTRSFETKNTNLNIASNERIEIGTDLFLGKKKFSITAFRDHLRNGYAMGLTQNSFKPVSYIEYERTGDNSKPIYEVAANNPVLAKYNMPTNNRQINTKGVEIDFSLGRFENIRTEFALNGAWIRNESYSNDYHYFDDNSTTGGAGRTHIALYDPNISRSYEQSMTSTLTTTHNIPKIGFVVTLRTQVIWNESNWNTFGNDSIPIKYISKFDGKVHDFDPAQSENPEFKPLIRNINRLNAISESFSPLLSFHINISKEIADLGRISFFANNMFRHYQIASSQRVKGYYYKRNVPYYFGMELSFKL</sequence>
<dbReference type="Proteomes" id="UP001597509">
    <property type="component" value="Unassembled WGS sequence"/>
</dbReference>
<dbReference type="RefSeq" id="WP_380917508.1">
    <property type="nucleotide sequence ID" value="NZ_JBHUPE010000001.1"/>
</dbReference>
<dbReference type="InterPro" id="IPR037066">
    <property type="entry name" value="Plug_dom_sf"/>
</dbReference>
<evidence type="ECO:0000259" key="2">
    <source>
        <dbReference type="Pfam" id="PF07715"/>
    </source>
</evidence>
<keyword evidence="4" id="KW-1185">Reference proteome</keyword>
<dbReference type="EMBL" id="JBHUPE010000001">
    <property type="protein sequence ID" value="MFD2902499.1"/>
    <property type="molecule type" value="Genomic_DNA"/>
</dbReference>
<evidence type="ECO:0000313" key="4">
    <source>
        <dbReference type="Proteomes" id="UP001597509"/>
    </source>
</evidence>
<comment type="caution">
    <text evidence="3">The sequence shown here is derived from an EMBL/GenBank/DDBJ whole genome shotgun (WGS) entry which is preliminary data.</text>
</comment>
<dbReference type="Pfam" id="PF07715">
    <property type="entry name" value="Plug"/>
    <property type="match status" value="1"/>
</dbReference>
<keyword evidence="1" id="KW-0732">Signal</keyword>
<reference evidence="4" key="1">
    <citation type="journal article" date="2019" name="Int. J. Syst. Evol. Microbiol.">
        <title>The Global Catalogue of Microorganisms (GCM) 10K type strain sequencing project: providing services to taxonomists for standard genome sequencing and annotation.</title>
        <authorList>
            <consortium name="The Broad Institute Genomics Platform"/>
            <consortium name="The Broad Institute Genome Sequencing Center for Infectious Disease"/>
            <person name="Wu L."/>
            <person name="Ma J."/>
        </authorList>
    </citation>
    <scope>NUCLEOTIDE SEQUENCE [LARGE SCALE GENOMIC DNA]</scope>
    <source>
        <strain evidence="4">KCTC 22209</strain>
    </source>
</reference>
<dbReference type="Gene3D" id="2.170.130.10">
    <property type="entry name" value="TonB-dependent receptor, plug domain"/>
    <property type="match status" value="1"/>
</dbReference>
<dbReference type="SUPFAM" id="SSF56935">
    <property type="entry name" value="Porins"/>
    <property type="match status" value="1"/>
</dbReference>
<feature type="domain" description="TonB-dependent receptor plug" evidence="2">
    <location>
        <begin position="131"/>
        <end position="253"/>
    </location>
</feature>
<feature type="signal peptide" evidence="1">
    <location>
        <begin position="1"/>
        <end position="26"/>
    </location>
</feature>
<dbReference type="Gene3D" id="2.60.40.1120">
    <property type="entry name" value="Carboxypeptidase-like, regulatory domain"/>
    <property type="match status" value="1"/>
</dbReference>
<evidence type="ECO:0000313" key="3">
    <source>
        <dbReference type="EMBL" id="MFD2902499.1"/>
    </source>
</evidence>
<dbReference type="Pfam" id="PF13715">
    <property type="entry name" value="CarbopepD_reg_2"/>
    <property type="match status" value="1"/>
</dbReference>
<organism evidence="3 4">
    <name type="scientific">Sphingobacterium anhuiense</name>
    <dbReference type="NCBI Taxonomy" id="493780"/>
    <lineage>
        <taxon>Bacteria</taxon>
        <taxon>Pseudomonadati</taxon>
        <taxon>Bacteroidota</taxon>
        <taxon>Sphingobacteriia</taxon>
        <taxon>Sphingobacteriales</taxon>
        <taxon>Sphingobacteriaceae</taxon>
        <taxon>Sphingobacterium</taxon>
    </lineage>
</organism>
<accession>A0ABW5YQ06</accession>
<feature type="chain" id="PRO_5046913007" evidence="1">
    <location>
        <begin position="27"/>
        <end position="943"/>
    </location>
</feature>
<name>A0ABW5YQ06_9SPHI</name>
<gene>
    <name evidence="3" type="ORF">ACFS6I_01085</name>
</gene>
<evidence type="ECO:0000256" key="1">
    <source>
        <dbReference type="SAM" id="SignalP"/>
    </source>
</evidence>
<proteinExistence type="predicted"/>
<dbReference type="SUPFAM" id="SSF49464">
    <property type="entry name" value="Carboxypeptidase regulatory domain-like"/>
    <property type="match status" value="1"/>
</dbReference>
<dbReference type="InterPro" id="IPR012910">
    <property type="entry name" value="Plug_dom"/>
</dbReference>
<dbReference type="InterPro" id="IPR008969">
    <property type="entry name" value="CarboxyPept-like_regulatory"/>
</dbReference>
<protein>
    <submittedName>
        <fullName evidence="3">Carboxypeptidase-like regulatory domain-containing protein</fullName>
    </submittedName>
</protein>